<evidence type="ECO:0000313" key="1">
    <source>
        <dbReference type="EMBL" id="KCW84326.1"/>
    </source>
</evidence>
<protein>
    <submittedName>
        <fullName evidence="1">Uncharacterized protein</fullName>
    </submittedName>
</protein>
<dbReference type="EMBL" id="KK198754">
    <property type="protein sequence ID" value="KCW84326.1"/>
    <property type="molecule type" value="Genomic_DNA"/>
</dbReference>
<sequence length="143" mass="15728">MSSMQSSFNLLRPTWGKCLHLVQDHNLNATKLGKSVSHPGNLSPLNPTTLNFCRFFGGLNPSSSASSLFLVIASSVLSKLPHERIKISRKSFSIKFAAWDSFPASVSLPKFSMKSLPRMLLSLFSSPSPQYFLARVLSLGNIK</sequence>
<reference evidence="1" key="1">
    <citation type="submission" date="2013-07" db="EMBL/GenBank/DDBJ databases">
        <title>The genome of Eucalyptus grandis.</title>
        <authorList>
            <person name="Schmutz J."/>
            <person name="Hayes R."/>
            <person name="Myburg A."/>
            <person name="Tuskan G."/>
            <person name="Grattapaglia D."/>
            <person name="Rokhsar D.S."/>
        </authorList>
    </citation>
    <scope>NUCLEOTIDE SEQUENCE</scope>
    <source>
        <tissue evidence="1">Leaf extractions</tissue>
    </source>
</reference>
<gene>
    <name evidence="1" type="ORF">EUGRSUZ_B01170</name>
</gene>
<dbReference type="AlphaFoldDB" id="A0A059D1M7"/>
<dbReference type="Gramene" id="KCW84326">
    <property type="protein sequence ID" value="KCW84326"/>
    <property type="gene ID" value="EUGRSUZ_B01170"/>
</dbReference>
<accession>A0A059D1M7</accession>
<dbReference type="InParanoid" id="A0A059D1M7"/>
<organism evidence="1">
    <name type="scientific">Eucalyptus grandis</name>
    <name type="common">Flooded gum</name>
    <dbReference type="NCBI Taxonomy" id="71139"/>
    <lineage>
        <taxon>Eukaryota</taxon>
        <taxon>Viridiplantae</taxon>
        <taxon>Streptophyta</taxon>
        <taxon>Embryophyta</taxon>
        <taxon>Tracheophyta</taxon>
        <taxon>Spermatophyta</taxon>
        <taxon>Magnoliopsida</taxon>
        <taxon>eudicotyledons</taxon>
        <taxon>Gunneridae</taxon>
        <taxon>Pentapetalae</taxon>
        <taxon>rosids</taxon>
        <taxon>malvids</taxon>
        <taxon>Myrtales</taxon>
        <taxon>Myrtaceae</taxon>
        <taxon>Myrtoideae</taxon>
        <taxon>Eucalypteae</taxon>
        <taxon>Eucalyptus</taxon>
    </lineage>
</organism>
<proteinExistence type="predicted"/>
<name>A0A059D1M7_EUCGR</name>